<evidence type="ECO:0000256" key="6">
    <source>
        <dbReference type="ARBA" id="ARBA00022989"/>
    </source>
</evidence>
<evidence type="ECO:0000256" key="7">
    <source>
        <dbReference type="ARBA" id="ARBA00023136"/>
    </source>
</evidence>
<reference evidence="10 11" key="1">
    <citation type="submission" date="2024-09" db="EMBL/GenBank/DDBJ databases">
        <authorList>
            <person name="Sun Q."/>
            <person name="Mori K."/>
        </authorList>
    </citation>
    <scope>NUCLEOTIDE SEQUENCE [LARGE SCALE GENOMIC DNA]</scope>
    <source>
        <strain evidence="10 11">CCM 8545</strain>
    </source>
</reference>
<evidence type="ECO:0000256" key="4">
    <source>
        <dbReference type="ARBA" id="ARBA00022519"/>
    </source>
</evidence>
<dbReference type="EMBL" id="JBHLXE010000087">
    <property type="protein sequence ID" value="MFC0179990.1"/>
    <property type="molecule type" value="Genomic_DNA"/>
</dbReference>
<feature type="transmembrane region" description="Helical" evidence="8">
    <location>
        <begin position="422"/>
        <end position="444"/>
    </location>
</feature>
<keyword evidence="4" id="KW-0997">Cell inner membrane</keyword>
<evidence type="ECO:0000313" key="10">
    <source>
        <dbReference type="EMBL" id="MFC0179990.1"/>
    </source>
</evidence>
<comment type="subcellular location">
    <subcellularLocation>
        <location evidence="1">Cell inner membrane</location>
        <topology evidence="1">Multi-pass membrane protein</topology>
    </subcellularLocation>
</comment>
<feature type="domain" description="ABC transmembrane type-1" evidence="9">
    <location>
        <begin position="360"/>
        <end position="545"/>
    </location>
</feature>
<keyword evidence="11" id="KW-1185">Reference proteome</keyword>
<protein>
    <recommendedName>
        <fullName evidence="9">ABC transmembrane type-1 domain-containing protein</fullName>
    </recommendedName>
</protein>
<feature type="transmembrane region" description="Helical" evidence="8">
    <location>
        <begin position="526"/>
        <end position="549"/>
    </location>
</feature>
<keyword evidence="6 8" id="KW-1133">Transmembrane helix</keyword>
<feature type="transmembrane region" description="Helical" evidence="8">
    <location>
        <begin position="7"/>
        <end position="31"/>
    </location>
</feature>
<evidence type="ECO:0000313" key="11">
    <source>
        <dbReference type="Proteomes" id="UP001589758"/>
    </source>
</evidence>
<feature type="transmembrane region" description="Helical" evidence="8">
    <location>
        <begin position="477"/>
        <end position="498"/>
    </location>
</feature>
<keyword evidence="7 8" id="KW-0472">Membrane</keyword>
<evidence type="ECO:0000256" key="1">
    <source>
        <dbReference type="ARBA" id="ARBA00004429"/>
    </source>
</evidence>
<feature type="transmembrane region" description="Helical" evidence="8">
    <location>
        <begin position="151"/>
        <end position="173"/>
    </location>
</feature>
<feature type="transmembrane region" description="Helical" evidence="8">
    <location>
        <begin position="394"/>
        <end position="416"/>
    </location>
</feature>
<dbReference type="PROSITE" id="PS50928">
    <property type="entry name" value="ABC_TM1"/>
    <property type="match status" value="2"/>
</dbReference>
<accession>A0ABV6CAI1</accession>
<dbReference type="Proteomes" id="UP001589758">
    <property type="component" value="Unassembled WGS sequence"/>
</dbReference>
<dbReference type="RefSeq" id="WP_385877100.1">
    <property type="nucleotide sequence ID" value="NZ_JBHLXE010000087.1"/>
</dbReference>
<evidence type="ECO:0000256" key="2">
    <source>
        <dbReference type="ARBA" id="ARBA00022448"/>
    </source>
</evidence>
<feature type="transmembrane region" description="Helical" evidence="8">
    <location>
        <begin position="309"/>
        <end position="334"/>
    </location>
</feature>
<evidence type="ECO:0000256" key="5">
    <source>
        <dbReference type="ARBA" id="ARBA00022692"/>
    </source>
</evidence>
<proteinExistence type="predicted"/>
<dbReference type="SUPFAM" id="SSF161098">
    <property type="entry name" value="MetI-like"/>
    <property type="match status" value="2"/>
</dbReference>
<feature type="domain" description="ABC transmembrane type-1" evidence="9">
    <location>
        <begin position="55"/>
        <end position="274"/>
    </location>
</feature>
<feature type="transmembrane region" description="Helical" evidence="8">
    <location>
        <begin position="261"/>
        <end position="288"/>
    </location>
</feature>
<gene>
    <name evidence="10" type="ORF">ACFFIT_07840</name>
</gene>
<sequence>MQNKLALPILLMILISLPLGYGVFGFIWGMIGQGIEWPIRDFIAKSFSNLNKSALVDSSIFSIKVAVLSTLIALILCYIFIVYAFLKNQFKLISILMGAIFIIPHPTFAILLELTFSNASMLERWLTWFIVSERPILPNTTSLIHSPSGGFYILAMAIKEAPFIWFILLGVTLTHDFKNQIKVAQSLGYEEAFAIIRCILPQIYQHLKFPLYTIIIFVIGHVEMAVILAPFEPQTLGVMILTLFNETNEFSRHQAFLLGGWLIILGLFALLLFHLIIKICSDLFHFIMTHHSAIKKSYSVRYLMNGVPILNFFIGFTLVLGIIGLFILSVATYWPYPMLWPESLTLVHWKEVAILSLPLLFNTLLIAFISVLFSLIIVMFLIEITKGTKVRHYASMLLFLPLLMPMIGFLLGILILLNQLNIPPFFAVVIGHMIYMMPYFYFMLQKPLAAFDKRWLYASLSLGKTPAYSYFFVKIRLLIHPIIFTVLLGFIISFNQYLPTFLLSGGEIETLNSQALIFAQGGSKRLLAAFAIMQIALSLLILLMGGLLWKCTRKSELYSESAIG</sequence>
<keyword evidence="5 8" id="KW-0812">Transmembrane</keyword>
<evidence type="ECO:0000259" key="9">
    <source>
        <dbReference type="PROSITE" id="PS50928"/>
    </source>
</evidence>
<dbReference type="Gene3D" id="1.10.3720.10">
    <property type="entry name" value="MetI-like"/>
    <property type="match status" value="2"/>
</dbReference>
<evidence type="ECO:0000256" key="3">
    <source>
        <dbReference type="ARBA" id="ARBA00022475"/>
    </source>
</evidence>
<dbReference type="CDD" id="cd06261">
    <property type="entry name" value="TM_PBP2"/>
    <property type="match status" value="1"/>
</dbReference>
<feature type="transmembrane region" description="Helical" evidence="8">
    <location>
        <begin position="209"/>
        <end position="231"/>
    </location>
</feature>
<feature type="transmembrane region" description="Helical" evidence="8">
    <location>
        <begin position="92"/>
        <end position="112"/>
    </location>
</feature>
<dbReference type="PANTHER" id="PTHR30183:SF6">
    <property type="entry name" value="INNER MEMBRANE ABC TRANSPORTER PERMEASE PROTEIN YNJC"/>
    <property type="match status" value="1"/>
</dbReference>
<name>A0ABV6CAI1_9GAMM</name>
<comment type="caution">
    <text evidence="10">The sequence shown here is derived from an EMBL/GenBank/DDBJ whole genome shotgun (WGS) entry which is preliminary data.</text>
</comment>
<dbReference type="PANTHER" id="PTHR30183">
    <property type="entry name" value="MOLYBDENUM TRANSPORT SYSTEM PERMEASE PROTEIN MODB"/>
    <property type="match status" value="1"/>
</dbReference>
<feature type="transmembrane region" description="Helical" evidence="8">
    <location>
        <begin position="354"/>
        <end position="382"/>
    </location>
</feature>
<keyword evidence="2" id="KW-0813">Transport</keyword>
<dbReference type="InterPro" id="IPR000515">
    <property type="entry name" value="MetI-like"/>
</dbReference>
<dbReference type="InterPro" id="IPR035906">
    <property type="entry name" value="MetI-like_sf"/>
</dbReference>
<evidence type="ECO:0000256" key="8">
    <source>
        <dbReference type="SAM" id="Phobius"/>
    </source>
</evidence>
<keyword evidence="3" id="KW-1003">Cell membrane</keyword>
<feature type="transmembrane region" description="Helical" evidence="8">
    <location>
        <begin position="60"/>
        <end position="85"/>
    </location>
</feature>
<organism evidence="10 11">
    <name type="scientific">Thorsellia kenyensis</name>
    <dbReference type="NCBI Taxonomy" id="1549888"/>
    <lineage>
        <taxon>Bacteria</taxon>
        <taxon>Pseudomonadati</taxon>
        <taxon>Pseudomonadota</taxon>
        <taxon>Gammaproteobacteria</taxon>
        <taxon>Enterobacterales</taxon>
        <taxon>Thorselliaceae</taxon>
        <taxon>Thorsellia</taxon>
    </lineage>
</organism>